<dbReference type="PROSITE" id="PS51194">
    <property type="entry name" value="HELICASE_CTER"/>
    <property type="match status" value="1"/>
</dbReference>
<dbReference type="CDD" id="cd18793">
    <property type="entry name" value="SF2_C_SNF"/>
    <property type="match status" value="1"/>
</dbReference>
<keyword evidence="7" id="KW-1185">Reference proteome</keyword>
<dbReference type="InterPro" id="IPR014001">
    <property type="entry name" value="Helicase_ATP-bd"/>
</dbReference>
<dbReference type="Pfam" id="PF00271">
    <property type="entry name" value="Helicase_C"/>
    <property type="match status" value="1"/>
</dbReference>
<dbReference type="InterPro" id="IPR038718">
    <property type="entry name" value="SNF2-like_sf"/>
</dbReference>
<dbReference type="SUPFAM" id="SSF52540">
    <property type="entry name" value="P-loop containing nucleoside triphosphate hydrolases"/>
    <property type="match status" value="2"/>
</dbReference>
<dbReference type="InterPro" id="IPR027417">
    <property type="entry name" value="P-loop_NTPase"/>
</dbReference>
<feature type="domain" description="SWIM-type" evidence="3">
    <location>
        <begin position="49"/>
        <end position="87"/>
    </location>
</feature>
<accession>A0ABY5NVS9</accession>
<feature type="domain" description="Helicase C-terminal" evidence="5">
    <location>
        <begin position="1059"/>
        <end position="1213"/>
    </location>
</feature>
<dbReference type="PANTHER" id="PTHR10799">
    <property type="entry name" value="SNF2/RAD54 HELICASE FAMILY"/>
    <property type="match status" value="1"/>
</dbReference>
<dbReference type="CDD" id="cd18012">
    <property type="entry name" value="DEXQc_arch_SWI2_SNF2"/>
    <property type="match status" value="1"/>
</dbReference>
<sequence>MYRNSFAKFIQVFSTDASRNNAFYVRPDFVAQQDDCFIYEYLGGSNYPYVIEIELNEMNDIYRVECSCPYDYEGICKHIIASIEDLAQRLDSGSLSTKTVFLNVEENAKELEHADVTLTKGSFNLEELKKRVTKNTMSNGWVHYIDLNFYHIKTQINSWNTSKYVQEIILIKDQNKLKTTCNCTKQQVFCEHLLLVFKDLANKYGVNFFSDDFINQKIEKELTLYGLTTNDDYQEFFDVKLSSNGVFLQPKPFVEIDKYSNALVRYAEDAETAARLNLPAQNIQEEPTGLALCVDYNSYYSKKNYVSFYGIKGKFNKEKTDFTAKIKRLFSEDLEHIIDEFPRSSDFQFAMDAIRTERLLNERNIGSRRQAIEIFNSFFQDSNKPLFFLRHELDSYARKNLTPLEICSDPIKLHFQANSEEKQYKLQVKVELSGTKYKINSTKILVTPLFVILETKVYPIQTPKLSFDLMHFAEHPEMKFYKKNGDYFYKEIVLPLSKDYHVSFSELTNSKIKIAEETLEKHLYINDIAEGYVVFKPFVKYNDDLIPLYSNEAIIRTEGGQLKKISRNEAFEDNFLEELRKLHPDFAQQDAVFYLQPEQLLENYWLMTVVEKMKSLDILVFGANNLKSFKFNVHKPTISIRLESDIDWFDVLIDVKFGEQSVNLKDLQKAFIKQSNYVLLKDGTTGILPKEWMQKFALYFQTGEVKKNSIQLSNYQFGIIDELYNELHNKPAFFEELYQKKQRLLNIKNIPNVKVPKEIKATLRHYQHEGLNWLAFLDENKLGGCLADDMGLGKTLQTITFLQYLKNKDKKAAPTLIIAPTSLIFNWQSEIKKFCPSLKALAFVGSNRMEHRKDIEKYDIVLSTYGSLLNDVTFLKEINFNYLILDESQAIKNPASKRYKAVRLLNAKNRLVLTGTPIENNTFDLYAQLNFVNPGLLGTMTHFRKDFSDYIDKQNDAEVSKTLSRIINPFVLRRTKEQVAPELPEKIESVIYCEMDTAQRKVYDAFKNRFREYILNQIEENGVANSQMYILEGLTKLRQICNSTALINEEESYGNYSVKLDTLTETIKEKTGNHKILVFSQFVGMLQLIKERLDSEQIVYEYLDGSTQNRQEKVESFQNNQEVRVFLISLKAGGTGLNLTEADYVFIVDPWWNPAVENQAIDRSYRIGQQKKVMAYRLICKDTIEEKIVTLQNKKKSVASAIISIDEKQKSFNVADIKHLFS</sequence>
<dbReference type="RefSeq" id="WP_257500564.1">
    <property type="nucleotide sequence ID" value="NZ_CP102382.1"/>
</dbReference>
<dbReference type="SMART" id="SM00487">
    <property type="entry name" value="DEXDc"/>
    <property type="match status" value="1"/>
</dbReference>
<dbReference type="EMBL" id="CP102382">
    <property type="protein sequence ID" value="UUV22650.1"/>
    <property type="molecule type" value="Genomic_DNA"/>
</dbReference>
<dbReference type="PROSITE" id="PS51192">
    <property type="entry name" value="HELICASE_ATP_BIND_1"/>
    <property type="match status" value="1"/>
</dbReference>
<evidence type="ECO:0000259" key="5">
    <source>
        <dbReference type="PROSITE" id="PS51194"/>
    </source>
</evidence>
<dbReference type="InterPro" id="IPR001650">
    <property type="entry name" value="Helicase_C-like"/>
</dbReference>
<organism evidence="6 7">
    <name type="scientific">Paenimyroides aestuarii</name>
    <dbReference type="NCBI Taxonomy" id="2968490"/>
    <lineage>
        <taxon>Bacteria</taxon>
        <taxon>Pseudomonadati</taxon>
        <taxon>Bacteroidota</taxon>
        <taxon>Flavobacteriia</taxon>
        <taxon>Flavobacteriales</taxon>
        <taxon>Flavobacteriaceae</taxon>
        <taxon>Paenimyroides</taxon>
    </lineage>
</organism>
<dbReference type="Proteomes" id="UP001317001">
    <property type="component" value="Chromosome"/>
</dbReference>
<dbReference type="Gene3D" id="3.40.50.300">
    <property type="entry name" value="P-loop containing nucleotide triphosphate hydrolases"/>
    <property type="match status" value="1"/>
</dbReference>
<dbReference type="GO" id="GO:0004386">
    <property type="term" value="F:helicase activity"/>
    <property type="evidence" value="ECO:0007669"/>
    <property type="project" value="UniProtKB-KW"/>
</dbReference>
<keyword evidence="1" id="KW-0378">Hydrolase</keyword>
<dbReference type="Pfam" id="PF00176">
    <property type="entry name" value="SNF2-rel_dom"/>
    <property type="match status" value="1"/>
</dbReference>
<evidence type="ECO:0000256" key="2">
    <source>
        <dbReference type="PROSITE-ProRule" id="PRU00325"/>
    </source>
</evidence>
<evidence type="ECO:0000259" key="4">
    <source>
        <dbReference type="PROSITE" id="PS51192"/>
    </source>
</evidence>
<keyword evidence="2" id="KW-0479">Metal-binding</keyword>
<gene>
    <name evidence="6" type="ORF">NPX36_06295</name>
</gene>
<dbReference type="Pfam" id="PF04434">
    <property type="entry name" value="SWIM"/>
    <property type="match status" value="2"/>
</dbReference>
<name>A0ABY5NVS9_9FLAO</name>
<protein>
    <submittedName>
        <fullName evidence="6">DEAD/DEAH box helicase</fullName>
    </submittedName>
</protein>
<dbReference type="PROSITE" id="PS50966">
    <property type="entry name" value="ZF_SWIM"/>
    <property type="match status" value="2"/>
</dbReference>
<feature type="domain" description="Helicase ATP-binding" evidence="4">
    <location>
        <begin position="775"/>
        <end position="935"/>
    </location>
</feature>
<dbReference type="SMART" id="SM00490">
    <property type="entry name" value="HELICc"/>
    <property type="match status" value="1"/>
</dbReference>
<dbReference type="InterPro" id="IPR049730">
    <property type="entry name" value="SNF2/RAD54-like_C"/>
</dbReference>
<evidence type="ECO:0000313" key="6">
    <source>
        <dbReference type="EMBL" id="UUV22650.1"/>
    </source>
</evidence>
<keyword evidence="6" id="KW-0547">Nucleotide-binding</keyword>
<evidence type="ECO:0000259" key="3">
    <source>
        <dbReference type="PROSITE" id="PS50966"/>
    </source>
</evidence>
<proteinExistence type="predicted"/>
<dbReference type="InterPro" id="IPR000330">
    <property type="entry name" value="SNF2_N"/>
</dbReference>
<keyword evidence="6" id="KW-0347">Helicase</keyword>
<evidence type="ECO:0000256" key="1">
    <source>
        <dbReference type="ARBA" id="ARBA00022801"/>
    </source>
</evidence>
<dbReference type="InterPro" id="IPR007527">
    <property type="entry name" value="Znf_SWIM"/>
</dbReference>
<reference evidence="6 7" key="1">
    <citation type="submission" date="2022-08" db="EMBL/GenBank/DDBJ databases">
        <title>Myroides zhujiangensis sp. nov., a novel bacterium isolated from sediment in the Pearl River Estuary.</title>
        <authorList>
            <person name="Cui L."/>
        </authorList>
    </citation>
    <scope>NUCLEOTIDE SEQUENCE [LARGE SCALE GENOMIC DNA]</scope>
    <source>
        <strain evidence="6 7">SCSIO 72103</strain>
    </source>
</reference>
<keyword evidence="6" id="KW-0067">ATP-binding</keyword>
<evidence type="ECO:0000313" key="7">
    <source>
        <dbReference type="Proteomes" id="UP001317001"/>
    </source>
</evidence>
<keyword evidence="2" id="KW-0862">Zinc</keyword>
<feature type="domain" description="SWIM-type" evidence="3">
    <location>
        <begin position="166"/>
        <end position="201"/>
    </location>
</feature>
<keyword evidence="2" id="KW-0863">Zinc-finger</keyword>
<dbReference type="Gene3D" id="3.40.50.10810">
    <property type="entry name" value="Tandem AAA-ATPase domain"/>
    <property type="match status" value="1"/>
</dbReference>